<dbReference type="AlphaFoldDB" id="A0A1A8XR71"/>
<organism evidence="1 2">
    <name type="scientific">Candidatus Accumulibacter aalborgensis</name>
    <dbReference type="NCBI Taxonomy" id="1860102"/>
    <lineage>
        <taxon>Bacteria</taxon>
        <taxon>Pseudomonadati</taxon>
        <taxon>Pseudomonadota</taxon>
        <taxon>Betaproteobacteria</taxon>
        <taxon>Candidatus Accumulibacter</taxon>
    </lineage>
</organism>
<name>A0A1A8XR71_9PROT</name>
<dbReference type="Proteomes" id="UP000199169">
    <property type="component" value="Unassembled WGS sequence"/>
</dbReference>
<dbReference type="STRING" id="1860102.ACCAA_370042"/>
<sequence>MIFGRPSRIGRDPLRPAPATLIAAIGRLLVAVMTPLTLEAALAVPKELESRSEERDRVRRQAIERARYESDLARRRYMC</sequence>
<dbReference type="EMBL" id="FLQX01000113">
    <property type="protein sequence ID" value="SBT06957.1"/>
    <property type="molecule type" value="Genomic_DNA"/>
</dbReference>
<proteinExistence type="predicted"/>
<keyword evidence="2" id="KW-1185">Reference proteome</keyword>
<protein>
    <submittedName>
        <fullName evidence="1">Uncharacterized protein</fullName>
    </submittedName>
</protein>
<reference evidence="1 2" key="1">
    <citation type="submission" date="2016-06" db="EMBL/GenBank/DDBJ databases">
        <authorList>
            <person name="Kjaerup R.B."/>
            <person name="Dalgaard T.S."/>
            <person name="Juul-Madsen H.R."/>
        </authorList>
    </citation>
    <scope>NUCLEOTIDE SEQUENCE [LARGE SCALE GENOMIC DNA]</scope>
    <source>
        <strain evidence="1">3</strain>
    </source>
</reference>
<evidence type="ECO:0000313" key="1">
    <source>
        <dbReference type="EMBL" id="SBT06957.1"/>
    </source>
</evidence>
<gene>
    <name evidence="1" type="ORF">ACCAA_370042</name>
</gene>
<accession>A0A1A8XR71</accession>
<evidence type="ECO:0000313" key="2">
    <source>
        <dbReference type="Proteomes" id="UP000199169"/>
    </source>
</evidence>